<reference evidence="6 7" key="1">
    <citation type="submission" date="2018-08" db="EMBL/GenBank/DDBJ databases">
        <title>Recombination of ecologically and evolutionarily significant loci maintains genetic cohesion in the Pseudomonas syringae species complex.</title>
        <authorList>
            <person name="Dillon M."/>
            <person name="Thakur S."/>
            <person name="Almeida R.N.D."/>
            <person name="Weir B.S."/>
            <person name="Guttman D.S."/>
        </authorList>
    </citation>
    <scope>NUCLEOTIDE SEQUENCE [LARGE SCALE GENOMIC DNA]</scope>
    <source>
        <strain evidence="6 7">ICMP 11288</strain>
    </source>
</reference>
<evidence type="ECO:0000256" key="3">
    <source>
        <dbReference type="PIRSR" id="PIRSR037505-2"/>
    </source>
</evidence>
<protein>
    <recommendedName>
        <fullName evidence="5">Hcy-binding domain-containing protein</fullName>
    </recommendedName>
</protein>
<evidence type="ECO:0000256" key="2">
    <source>
        <dbReference type="ARBA" id="ARBA00022679"/>
    </source>
</evidence>
<name>A0A3M4QRT4_9PSED</name>
<feature type="domain" description="Hcy-binding" evidence="5">
    <location>
        <begin position="7"/>
        <end position="310"/>
    </location>
</feature>
<evidence type="ECO:0000259" key="5">
    <source>
        <dbReference type="PROSITE" id="PS50970"/>
    </source>
</evidence>
<feature type="binding site" evidence="3 4">
    <location>
        <position position="296"/>
    </location>
    <ligand>
        <name>Zn(2+)</name>
        <dbReference type="ChEBI" id="CHEBI:29105"/>
    </ligand>
</feature>
<keyword evidence="3 4" id="KW-0479">Metal-binding</keyword>
<dbReference type="GO" id="GO:0008168">
    <property type="term" value="F:methyltransferase activity"/>
    <property type="evidence" value="ECO:0007669"/>
    <property type="project" value="UniProtKB-UniRule"/>
</dbReference>
<keyword evidence="3 4" id="KW-0862">Zinc</keyword>
<comment type="caution">
    <text evidence="6">The sequence shown here is derived from an EMBL/GenBank/DDBJ whole genome shotgun (WGS) entry which is preliminary data.</text>
</comment>
<keyword evidence="2 4" id="KW-0808">Transferase</keyword>
<dbReference type="InterPro" id="IPR003726">
    <property type="entry name" value="HCY_dom"/>
</dbReference>
<dbReference type="Gene3D" id="3.20.20.330">
    <property type="entry name" value="Homocysteine-binding-like domain"/>
    <property type="match status" value="1"/>
</dbReference>
<dbReference type="AlphaFoldDB" id="A0A3M4QRT4"/>
<evidence type="ECO:0000313" key="7">
    <source>
        <dbReference type="Proteomes" id="UP000277179"/>
    </source>
</evidence>
<feature type="binding site" evidence="3 4">
    <location>
        <position position="219"/>
    </location>
    <ligand>
        <name>Zn(2+)</name>
        <dbReference type="ChEBI" id="CHEBI:29105"/>
    </ligand>
</feature>
<dbReference type="GO" id="GO:0032259">
    <property type="term" value="P:methylation"/>
    <property type="evidence" value="ECO:0007669"/>
    <property type="project" value="UniProtKB-KW"/>
</dbReference>
<dbReference type="Pfam" id="PF02574">
    <property type="entry name" value="S-methyl_trans"/>
    <property type="match status" value="1"/>
</dbReference>
<accession>A0A3M4QRT4</accession>
<proteinExistence type="predicted"/>
<dbReference type="SUPFAM" id="SSF82282">
    <property type="entry name" value="Homocysteine S-methyltransferase"/>
    <property type="match status" value="1"/>
</dbReference>
<dbReference type="InterPro" id="IPR036589">
    <property type="entry name" value="HCY_dom_sf"/>
</dbReference>
<dbReference type="EMBL" id="RBRL01000021">
    <property type="protein sequence ID" value="RMQ93111.1"/>
    <property type="molecule type" value="Genomic_DNA"/>
</dbReference>
<organism evidence="6 7">
    <name type="scientific">Pseudomonas salomonii</name>
    <dbReference type="NCBI Taxonomy" id="191391"/>
    <lineage>
        <taxon>Bacteria</taxon>
        <taxon>Pseudomonadati</taxon>
        <taxon>Pseudomonadota</taxon>
        <taxon>Gammaproteobacteria</taxon>
        <taxon>Pseudomonadales</taxon>
        <taxon>Pseudomonadaceae</taxon>
        <taxon>Pseudomonas</taxon>
    </lineage>
</organism>
<evidence type="ECO:0000256" key="1">
    <source>
        <dbReference type="ARBA" id="ARBA00022603"/>
    </source>
</evidence>
<comment type="cofactor">
    <cofactor evidence="3">
        <name>Zn(2+)</name>
        <dbReference type="ChEBI" id="CHEBI:29105"/>
    </cofactor>
    <text evidence="3">Binds 1 zinc ion per subunit.</text>
</comment>
<dbReference type="PROSITE" id="PS50970">
    <property type="entry name" value="HCY"/>
    <property type="match status" value="1"/>
</dbReference>
<dbReference type="PANTHER" id="PTHR11103:SF18">
    <property type="entry name" value="SLR1189 PROTEIN"/>
    <property type="match status" value="1"/>
</dbReference>
<keyword evidence="1 4" id="KW-0489">Methyltransferase</keyword>
<dbReference type="PIRSF" id="PIRSF037505">
    <property type="entry name" value="Betaine_HMT"/>
    <property type="match status" value="1"/>
</dbReference>
<sequence length="311" mass="33036">MSYFHKHMSKKHMGAANAVILDGGMGRELQRRGAPFRQPEWSALALSEAPQAVEAVHTAYIQSGANVITTNSYAVVPFHIGEARFAAEGQALAALAGELARRAVQASGQTVRVAGSLPPLFGSYRPDLFEAGRVSELLTPLVNGLAPHVDLWLAETQSSIVEARAIHAGLPQDGKPFWLSFTLKDEDTDEVPRLRSGEPVADAAEAAAQLGVAVLLFNCSQPEVIGAAIDTARQTFERLGVSIQIGAYANAFPPQPKEATANDGLDPLRDDLDPPGYLHWAADWQARGASHLGGCCGIGPEHIAVLAQKLA</sequence>
<dbReference type="GO" id="GO:0008270">
    <property type="term" value="F:zinc ion binding"/>
    <property type="evidence" value="ECO:0007669"/>
    <property type="project" value="InterPro"/>
</dbReference>
<feature type="binding site" evidence="3 4">
    <location>
        <position position="295"/>
    </location>
    <ligand>
        <name>Zn(2+)</name>
        <dbReference type="ChEBI" id="CHEBI:29105"/>
    </ligand>
</feature>
<dbReference type="PANTHER" id="PTHR11103">
    <property type="entry name" value="SLR1189 PROTEIN"/>
    <property type="match status" value="1"/>
</dbReference>
<gene>
    <name evidence="6" type="ORF">ALP97_04537</name>
</gene>
<dbReference type="InterPro" id="IPR017226">
    <property type="entry name" value="BHMT-like"/>
</dbReference>
<evidence type="ECO:0000313" key="6">
    <source>
        <dbReference type="EMBL" id="RMQ93111.1"/>
    </source>
</evidence>
<evidence type="ECO:0000256" key="4">
    <source>
        <dbReference type="PROSITE-ProRule" id="PRU00333"/>
    </source>
</evidence>
<dbReference type="GO" id="GO:0009086">
    <property type="term" value="P:methionine biosynthetic process"/>
    <property type="evidence" value="ECO:0007669"/>
    <property type="project" value="InterPro"/>
</dbReference>
<dbReference type="Proteomes" id="UP000277179">
    <property type="component" value="Unassembled WGS sequence"/>
</dbReference>